<evidence type="ECO:0008006" key="3">
    <source>
        <dbReference type="Google" id="ProtNLM"/>
    </source>
</evidence>
<gene>
    <name evidence="1" type="ORF">M9Y10_026693</name>
</gene>
<dbReference type="PANTHER" id="PTHR24159">
    <property type="match status" value="1"/>
</dbReference>
<proteinExistence type="predicted"/>
<sequence length="351" mass="42383">MELKEYIQKMKTIQENILRYLENDNDIENFFQNVIKLLDKNTLENRYELKSILYIISMISKNRHRSSNFIIKIEKILTYLENPIKQAFSNSEIFHIFRNNLRILLFLLDEKIIAIDSSIVPTLKYIRYFYLELKPFNEMLTIKLHSKIPIEIFNKKRKIGENDNYICELIRGDLIDDFIVFVNKTSLSLNSKIKFSLFETNLFLLKKEPSLVEYAAFFGSIKIFKYLCLNDVELTPSLWLFAIHSNNSELIHLLEEKNVEMNDMLCEKCFKEAIKCHHNEIANYIQYNFLNGFNENFFRYSFHYYDFEFFPNEIVNYYLTFHYACQYDYFIIVKFLMDKIDLHEKKVNQVF</sequence>
<evidence type="ECO:0000313" key="1">
    <source>
        <dbReference type="EMBL" id="KAK8841746.1"/>
    </source>
</evidence>
<protein>
    <recommendedName>
        <fullName evidence="3">DUF3447 domain-containing protein</fullName>
    </recommendedName>
</protein>
<keyword evidence="2" id="KW-1185">Reference proteome</keyword>
<comment type="caution">
    <text evidence="1">The sequence shown here is derived from an EMBL/GenBank/DDBJ whole genome shotgun (WGS) entry which is preliminary data.</text>
</comment>
<evidence type="ECO:0000313" key="2">
    <source>
        <dbReference type="Proteomes" id="UP001470230"/>
    </source>
</evidence>
<dbReference type="SUPFAM" id="SSF48403">
    <property type="entry name" value="Ankyrin repeat"/>
    <property type="match status" value="1"/>
</dbReference>
<dbReference type="EMBL" id="JAPFFF010000040">
    <property type="protein sequence ID" value="KAK8841746.1"/>
    <property type="molecule type" value="Genomic_DNA"/>
</dbReference>
<accession>A0ABR2H7C2</accession>
<dbReference type="PANTHER" id="PTHR24159:SF5">
    <property type="entry name" value="ANK_REP_REGION DOMAIN-CONTAINING PROTEIN"/>
    <property type="match status" value="1"/>
</dbReference>
<dbReference type="InterPro" id="IPR036770">
    <property type="entry name" value="Ankyrin_rpt-contain_sf"/>
</dbReference>
<reference evidence="1 2" key="1">
    <citation type="submission" date="2024-04" db="EMBL/GenBank/DDBJ databases">
        <title>Tritrichomonas musculus Genome.</title>
        <authorList>
            <person name="Alves-Ferreira E."/>
            <person name="Grigg M."/>
            <person name="Lorenzi H."/>
            <person name="Galac M."/>
        </authorList>
    </citation>
    <scope>NUCLEOTIDE SEQUENCE [LARGE SCALE GENOMIC DNA]</scope>
    <source>
        <strain evidence="1 2">EAF2021</strain>
    </source>
</reference>
<dbReference type="Proteomes" id="UP001470230">
    <property type="component" value="Unassembled WGS sequence"/>
</dbReference>
<name>A0ABR2H7C2_9EUKA</name>
<organism evidence="1 2">
    <name type="scientific">Tritrichomonas musculus</name>
    <dbReference type="NCBI Taxonomy" id="1915356"/>
    <lineage>
        <taxon>Eukaryota</taxon>
        <taxon>Metamonada</taxon>
        <taxon>Parabasalia</taxon>
        <taxon>Tritrichomonadida</taxon>
        <taxon>Tritrichomonadidae</taxon>
        <taxon>Tritrichomonas</taxon>
    </lineage>
</organism>